<dbReference type="GO" id="GO:0003729">
    <property type="term" value="F:mRNA binding"/>
    <property type="evidence" value="ECO:0007669"/>
    <property type="project" value="TreeGrafter"/>
</dbReference>
<comment type="caution">
    <text evidence="5">The sequence shown here is derived from an EMBL/GenBank/DDBJ whole genome shotgun (WGS) entry which is preliminary data.</text>
</comment>
<proteinExistence type="inferred from homology"/>
<dbReference type="CDD" id="cd11567">
    <property type="entry name" value="YciH_like"/>
    <property type="match status" value="1"/>
</dbReference>
<dbReference type="PIRSF" id="PIRSF037511">
    <property type="entry name" value="Transl_init_SUI1_pro"/>
    <property type="match status" value="1"/>
</dbReference>
<comment type="similarity">
    <text evidence="1">Belongs to the SUI1 family.</text>
</comment>
<dbReference type="GeneID" id="51112619"/>
<reference evidence="5 6" key="1">
    <citation type="journal article" date="2015" name="Stand. Genomic Sci.">
        <title>Genomic Encyclopedia of Bacterial and Archaeal Type Strains, Phase III: the genomes of soil and plant-associated and newly described type strains.</title>
        <authorList>
            <person name="Whitman W.B."/>
            <person name="Woyke T."/>
            <person name="Klenk H.P."/>
            <person name="Zhou Y."/>
            <person name="Lilburn T.G."/>
            <person name="Beck B.J."/>
            <person name="De Vos P."/>
            <person name="Vandamme P."/>
            <person name="Eisen J.A."/>
            <person name="Garrity G."/>
            <person name="Hugenholtz P."/>
            <person name="Kyrpides N.C."/>
        </authorList>
    </citation>
    <scope>NUCLEOTIDE SEQUENCE [LARGE SCALE GENOMIC DNA]</scope>
    <source>
        <strain evidence="5 6">DSM 64</strain>
    </source>
</reference>
<accession>A0A561XEL4</accession>
<feature type="domain" description="SUI1" evidence="4">
    <location>
        <begin position="46"/>
        <end position="112"/>
    </location>
</feature>
<dbReference type="Gene3D" id="3.30.780.10">
    <property type="entry name" value="SUI1-like domain"/>
    <property type="match status" value="1"/>
</dbReference>
<dbReference type="EMBL" id="VJWE01000016">
    <property type="protein sequence ID" value="TWG34580.1"/>
    <property type="molecule type" value="Genomic_DNA"/>
</dbReference>
<gene>
    <name evidence="5" type="ORF">ATF69_3577</name>
</gene>
<dbReference type="Proteomes" id="UP000321485">
    <property type="component" value="Unassembled WGS sequence"/>
</dbReference>
<protein>
    <submittedName>
        <fullName evidence="5">Translation initiation factor 1</fullName>
    </submittedName>
</protein>
<evidence type="ECO:0000256" key="1">
    <source>
        <dbReference type="ARBA" id="ARBA00005422"/>
    </source>
</evidence>
<keyword evidence="3" id="KW-0648">Protein biosynthesis</keyword>
<dbReference type="InterPro" id="IPR001950">
    <property type="entry name" value="SUI1"/>
</dbReference>
<name>A0A561XEL4_ACIDE</name>
<dbReference type="NCBIfam" id="NF005297">
    <property type="entry name" value="PRK06824.1"/>
    <property type="match status" value="1"/>
</dbReference>
<dbReference type="InterPro" id="IPR036877">
    <property type="entry name" value="SUI1_dom_sf"/>
</dbReference>
<evidence type="ECO:0000313" key="5">
    <source>
        <dbReference type="EMBL" id="TWG34580.1"/>
    </source>
</evidence>
<evidence type="ECO:0000259" key="4">
    <source>
        <dbReference type="PROSITE" id="PS50296"/>
    </source>
</evidence>
<dbReference type="InterPro" id="IPR005872">
    <property type="entry name" value="SUI1_arc_bac"/>
</dbReference>
<dbReference type="GO" id="GO:0006417">
    <property type="term" value="P:regulation of translation"/>
    <property type="evidence" value="ECO:0007669"/>
    <property type="project" value="UniProtKB-KW"/>
</dbReference>
<dbReference type="InterPro" id="IPR050318">
    <property type="entry name" value="DENR/SUI1_TIF"/>
</dbReference>
<keyword evidence="5" id="KW-0396">Initiation factor</keyword>
<dbReference type="PROSITE" id="PS50296">
    <property type="entry name" value="SUI1"/>
    <property type="match status" value="1"/>
</dbReference>
<sequence>MKSLADLGGLVYSTESGRMCPTCRQPVAQCTCKQNKPLPAGDGIVRVSRETKGRGGKAVTLVKGVLVDETALEQLGKQLKAACGSGGTVKDGVIEVQGDHVERVMAALQKLGHNVKRAGG</sequence>
<evidence type="ECO:0000256" key="3">
    <source>
        <dbReference type="ARBA" id="ARBA00022917"/>
    </source>
</evidence>
<evidence type="ECO:0000313" key="6">
    <source>
        <dbReference type="Proteomes" id="UP000321485"/>
    </source>
</evidence>
<dbReference type="RefSeq" id="WP_146871817.1">
    <property type="nucleotide sequence ID" value="NZ_VJWE01000016.1"/>
</dbReference>
<dbReference type="GO" id="GO:0001731">
    <property type="term" value="P:formation of translation preinitiation complex"/>
    <property type="evidence" value="ECO:0007669"/>
    <property type="project" value="TreeGrafter"/>
</dbReference>
<keyword evidence="2" id="KW-0810">Translation regulation</keyword>
<dbReference type="Pfam" id="PF01253">
    <property type="entry name" value="SUI1"/>
    <property type="match status" value="1"/>
</dbReference>
<dbReference type="GO" id="GO:0003743">
    <property type="term" value="F:translation initiation factor activity"/>
    <property type="evidence" value="ECO:0007669"/>
    <property type="project" value="UniProtKB-KW"/>
</dbReference>
<dbReference type="AlphaFoldDB" id="A0A561XEL4"/>
<dbReference type="GO" id="GO:0002188">
    <property type="term" value="P:translation reinitiation"/>
    <property type="evidence" value="ECO:0007669"/>
    <property type="project" value="TreeGrafter"/>
</dbReference>
<dbReference type="PANTHER" id="PTHR12789:SF0">
    <property type="entry name" value="DENSITY-REGULATED PROTEIN"/>
    <property type="match status" value="1"/>
</dbReference>
<organism evidence="5 6">
    <name type="scientific">Acidovorax delafieldii</name>
    <name type="common">Pseudomonas delafieldii</name>
    <dbReference type="NCBI Taxonomy" id="47920"/>
    <lineage>
        <taxon>Bacteria</taxon>
        <taxon>Pseudomonadati</taxon>
        <taxon>Pseudomonadota</taxon>
        <taxon>Betaproteobacteria</taxon>
        <taxon>Burkholderiales</taxon>
        <taxon>Comamonadaceae</taxon>
        <taxon>Acidovorax</taxon>
    </lineage>
</organism>
<dbReference type="SUPFAM" id="SSF55159">
    <property type="entry name" value="eIF1-like"/>
    <property type="match status" value="1"/>
</dbReference>
<dbReference type="PANTHER" id="PTHR12789">
    <property type="entry name" value="DENSITY-REGULATED PROTEIN HOMOLOG"/>
    <property type="match status" value="1"/>
</dbReference>
<evidence type="ECO:0000256" key="2">
    <source>
        <dbReference type="ARBA" id="ARBA00022845"/>
    </source>
</evidence>
<dbReference type="NCBIfam" id="TIGR01158">
    <property type="entry name" value="SUI1_rel"/>
    <property type="match status" value="1"/>
</dbReference>